<dbReference type="Proteomes" id="UP000000768">
    <property type="component" value="Chromosome 1"/>
</dbReference>
<protein>
    <submittedName>
        <fullName evidence="1">Uncharacterized protein</fullName>
    </submittedName>
</protein>
<evidence type="ECO:0000313" key="2">
    <source>
        <dbReference type="Proteomes" id="UP000000768"/>
    </source>
</evidence>
<keyword evidence="2" id="KW-1185">Reference proteome</keyword>
<reference evidence="1 2" key="1">
    <citation type="journal article" date="2009" name="Nature">
        <title>The Sorghum bicolor genome and the diversification of grasses.</title>
        <authorList>
            <person name="Paterson A.H."/>
            <person name="Bowers J.E."/>
            <person name="Bruggmann R."/>
            <person name="Dubchak I."/>
            <person name="Grimwood J."/>
            <person name="Gundlach H."/>
            <person name="Haberer G."/>
            <person name="Hellsten U."/>
            <person name="Mitros T."/>
            <person name="Poliakov A."/>
            <person name="Schmutz J."/>
            <person name="Spannagl M."/>
            <person name="Tang H."/>
            <person name="Wang X."/>
            <person name="Wicker T."/>
            <person name="Bharti A.K."/>
            <person name="Chapman J."/>
            <person name="Feltus F.A."/>
            <person name="Gowik U."/>
            <person name="Grigoriev I.V."/>
            <person name="Lyons E."/>
            <person name="Maher C.A."/>
            <person name="Martis M."/>
            <person name="Narechania A."/>
            <person name="Otillar R.P."/>
            <person name="Penning B.W."/>
            <person name="Salamov A.A."/>
            <person name="Wang Y."/>
            <person name="Zhang L."/>
            <person name="Carpita N.C."/>
            <person name="Freeling M."/>
            <person name="Gingle A.R."/>
            <person name="Hash C.T."/>
            <person name="Keller B."/>
            <person name="Klein P."/>
            <person name="Kresovich S."/>
            <person name="McCann M.C."/>
            <person name="Ming R."/>
            <person name="Peterson D.G."/>
            <person name="Mehboob-ur-Rahman"/>
            <person name="Ware D."/>
            <person name="Westhoff P."/>
            <person name="Mayer K.F."/>
            <person name="Messing J."/>
            <person name="Rokhsar D.S."/>
        </authorList>
    </citation>
    <scope>NUCLEOTIDE SEQUENCE [LARGE SCALE GENOMIC DNA]</scope>
    <source>
        <strain evidence="2">cv. BTx623</strain>
    </source>
</reference>
<evidence type="ECO:0000313" key="1">
    <source>
        <dbReference type="EMBL" id="KXG38523.1"/>
    </source>
</evidence>
<dbReference type="AlphaFoldDB" id="A0A1B6QKT6"/>
<dbReference type="InParanoid" id="A0A1B6QKT6"/>
<dbReference type="Gramene" id="KXG38523">
    <property type="protein sequence ID" value="KXG38523"/>
    <property type="gene ID" value="SORBI_3001G247800"/>
</dbReference>
<name>A0A1B6QKT6_SORBI</name>
<dbReference type="EMBL" id="CM000760">
    <property type="protein sequence ID" value="KXG38523.1"/>
    <property type="molecule type" value="Genomic_DNA"/>
</dbReference>
<gene>
    <name evidence="1" type="ORF">SORBI_3001G247800</name>
</gene>
<sequence length="111" mass="12175">MIYISVHSTTTKRLDFVFICFTRCSLILISTLRLRLRTFTPPLARLTTTATPSTDATPALASCRPALLASAPSLSPFLLCCLHCSPMFSNEPILCFSPTRDEDGGDGYDEI</sequence>
<organism evidence="1 2">
    <name type="scientific">Sorghum bicolor</name>
    <name type="common">Sorghum</name>
    <name type="synonym">Sorghum vulgare</name>
    <dbReference type="NCBI Taxonomy" id="4558"/>
    <lineage>
        <taxon>Eukaryota</taxon>
        <taxon>Viridiplantae</taxon>
        <taxon>Streptophyta</taxon>
        <taxon>Embryophyta</taxon>
        <taxon>Tracheophyta</taxon>
        <taxon>Spermatophyta</taxon>
        <taxon>Magnoliopsida</taxon>
        <taxon>Liliopsida</taxon>
        <taxon>Poales</taxon>
        <taxon>Poaceae</taxon>
        <taxon>PACMAD clade</taxon>
        <taxon>Panicoideae</taxon>
        <taxon>Andropogonodae</taxon>
        <taxon>Andropogoneae</taxon>
        <taxon>Sorghinae</taxon>
        <taxon>Sorghum</taxon>
    </lineage>
</organism>
<proteinExistence type="predicted"/>
<accession>A0A1B6QKT6</accession>
<reference evidence="2" key="2">
    <citation type="journal article" date="2018" name="Plant J.">
        <title>The Sorghum bicolor reference genome: improved assembly, gene annotations, a transcriptome atlas, and signatures of genome organization.</title>
        <authorList>
            <person name="McCormick R.F."/>
            <person name="Truong S.K."/>
            <person name="Sreedasyam A."/>
            <person name="Jenkins J."/>
            <person name="Shu S."/>
            <person name="Sims D."/>
            <person name="Kennedy M."/>
            <person name="Amirebrahimi M."/>
            <person name="Weers B.D."/>
            <person name="McKinley B."/>
            <person name="Mattison A."/>
            <person name="Morishige D.T."/>
            <person name="Grimwood J."/>
            <person name="Schmutz J."/>
            <person name="Mullet J.E."/>
        </authorList>
    </citation>
    <scope>NUCLEOTIDE SEQUENCE [LARGE SCALE GENOMIC DNA]</scope>
    <source>
        <strain evidence="2">cv. BTx623</strain>
    </source>
</reference>